<feature type="binding site" evidence="7">
    <location>
        <position position="187"/>
    </location>
    <ligand>
        <name>substrate</name>
    </ligand>
</feature>
<feature type="active site" description="Proton acceptor" evidence="7">
    <location>
        <position position="245"/>
    </location>
</feature>
<protein>
    <recommendedName>
        <fullName evidence="7">Glucose-6-phosphate 1-dehydrogenase</fullName>
        <shortName evidence="7">G6PD</shortName>
        <ecNumber evidence="7">1.1.1.49</ecNumber>
    </recommendedName>
</protein>
<comment type="function">
    <text evidence="7">Catalyzes the oxidation of glucose 6-phosphate to 6-phosphogluconolactone.</text>
</comment>
<evidence type="ECO:0000313" key="10">
    <source>
        <dbReference type="EMBL" id="VBB06981.1"/>
    </source>
</evidence>
<dbReference type="GO" id="GO:0006006">
    <property type="term" value="P:glucose metabolic process"/>
    <property type="evidence" value="ECO:0007669"/>
    <property type="project" value="UniProtKB-KW"/>
</dbReference>
<name>A0A498R6J4_9FIRM</name>
<dbReference type="GO" id="GO:0004345">
    <property type="term" value="F:glucose-6-phosphate dehydrogenase activity"/>
    <property type="evidence" value="ECO:0007669"/>
    <property type="project" value="UniProtKB-UniRule"/>
</dbReference>
<dbReference type="NCBIfam" id="NF009492">
    <property type="entry name" value="PRK12853.1-3"/>
    <property type="match status" value="1"/>
</dbReference>
<evidence type="ECO:0000256" key="7">
    <source>
        <dbReference type="HAMAP-Rule" id="MF_00966"/>
    </source>
</evidence>
<feature type="domain" description="Glucose-6-phosphate dehydrogenase C-terminal" evidence="9">
    <location>
        <begin position="194"/>
        <end position="492"/>
    </location>
</feature>
<feature type="binding site" evidence="7">
    <location>
        <position position="345"/>
    </location>
    <ligand>
        <name>substrate</name>
    </ligand>
</feature>
<dbReference type="PROSITE" id="PS00069">
    <property type="entry name" value="G6P_DEHYDROGENASE"/>
    <property type="match status" value="1"/>
</dbReference>
<dbReference type="GO" id="GO:0009051">
    <property type="term" value="P:pentose-phosphate shunt, oxidative branch"/>
    <property type="evidence" value="ECO:0007669"/>
    <property type="project" value="TreeGrafter"/>
</dbReference>
<evidence type="ECO:0000256" key="4">
    <source>
        <dbReference type="ARBA" id="ARBA00022857"/>
    </source>
</evidence>
<accession>A0A498R6J4</accession>
<dbReference type="PANTHER" id="PTHR23429:SF0">
    <property type="entry name" value="GLUCOSE-6-PHOSPHATE 1-DEHYDROGENASE"/>
    <property type="match status" value="1"/>
</dbReference>
<dbReference type="SUPFAM" id="SSF51735">
    <property type="entry name" value="NAD(P)-binding Rossmann-fold domains"/>
    <property type="match status" value="1"/>
</dbReference>
<reference evidence="10 11" key="1">
    <citation type="submission" date="2018-06" db="EMBL/GenBank/DDBJ databases">
        <authorList>
            <person name="Strepis N."/>
        </authorList>
    </citation>
    <scope>NUCLEOTIDE SEQUENCE [LARGE SCALE GENOMIC DNA]</scope>
    <source>
        <strain evidence="10">LUCI</strain>
    </source>
</reference>
<evidence type="ECO:0000313" key="11">
    <source>
        <dbReference type="Proteomes" id="UP000277811"/>
    </source>
</evidence>
<proteinExistence type="inferred from homology"/>
<keyword evidence="5 7" id="KW-0560">Oxidoreductase</keyword>
<comment type="similarity">
    <text evidence="2 7">Belongs to the glucose-6-phosphate dehydrogenase family.</text>
</comment>
<dbReference type="AlphaFoldDB" id="A0A498R6J4"/>
<evidence type="ECO:0000256" key="5">
    <source>
        <dbReference type="ARBA" id="ARBA00023002"/>
    </source>
</evidence>
<keyword evidence="11" id="KW-1185">Reference proteome</keyword>
<dbReference type="EMBL" id="UPPP01000070">
    <property type="protein sequence ID" value="VBB06981.1"/>
    <property type="molecule type" value="Genomic_DNA"/>
</dbReference>
<evidence type="ECO:0000259" key="8">
    <source>
        <dbReference type="Pfam" id="PF00479"/>
    </source>
</evidence>
<feature type="binding site" evidence="7">
    <location>
        <position position="50"/>
    </location>
    <ligand>
        <name>NADP(+)</name>
        <dbReference type="ChEBI" id="CHEBI:58349"/>
    </ligand>
</feature>
<keyword evidence="6 7" id="KW-0119">Carbohydrate metabolism</keyword>
<sequence length="505" mass="57533">MLRSPQLEPATLFIFGASGDLTQRKIIPALYNLFLGGFLPQPFAIIGVSRTDFTEEAFHQHLRAGVDRFSLQEKHTGETWRQFTSLIRYIACDYDTPDMYEKLLSAMDQSWQTTANQVFYLATPPALFPEIINQLGASGSFRGNQQFRIVIEKPFGRDLASARELNAALLQVFEEDQIYRIDHYLGKETVQNILAFRFANAVWEPVWNRNFIDHVQITVAEQLGIGRRGGYYDTAGALRDMMQNHLMQLLCLVAMEPPTSFHPDEIRNKKVDVMNAIRPIPPDRVRFHAVRGQYGNGWIEDTPASGYRNEPGVRPDSNTETFAVLKLFIDNWRWQGVPFYLRTGKRLPARVSEISLQFRPVPHHPFAGPAADAIQPNRLAIQIEPEEGILLRTQAKVPGLGMNLKPVEMHYTYREVFDSLSPDAYETLLVDVLRGDPGLFMRADQVEAAWSVISPVLNFWENTPASQFPNYQAGQWGPFEAEKLIIDDGREWFLPACLEKNGKKC</sequence>
<dbReference type="EC" id="1.1.1.49" evidence="7"/>
<dbReference type="Gene3D" id="3.30.360.10">
    <property type="entry name" value="Dihydrodipicolinate Reductase, domain 2"/>
    <property type="match status" value="1"/>
</dbReference>
<evidence type="ECO:0000256" key="3">
    <source>
        <dbReference type="ARBA" id="ARBA00022526"/>
    </source>
</evidence>
<dbReference type="PANTHER" id="PTHR23429">
    <property type="entry name" value="GLUCOSE-6-PHOSPHATE 1-DEHYDROGENASE G6PD"/>
    <property type="match status" value="1"/>
</dbReference>
<dbReference type="HAMAP" id="MF_00966">
    <property type="entry name" value="G6PD"/>
    <property type="match status" value="1"/>
</dbReference>
<dbReference type="Pfam" id="PF02781">
    <property type="entry name" value="G6PD_C"/>
    <property type="match status" value="1"/>
</dbReference>
<dbReference type="InterPro" id="IPR022675">
    <property type="entry name" value="G6P_DH_C"/>
</dbReference>
<dbReference type="GO" id="GO:0005829">
    <property type="term" value="C:cytosol"/>
    <property type="evidence" value="ECO:0007669"/>
    <property type="project" value="TreeGrafter"/>
</dbReference>
<comment type="caution">
    <text evidence="7">Lacks conserved residue(s) required for the propagation of feature annotation.</text>
</comment>
<dbReference type="GO" id="GO:0050661">
    <property type="term" value="F:NADP binding"/>
    <property type="evidence" value="ECO:0007669"/>
    <property type="project" value="UniProtKB-UniRule"/>
</dbReference>
<dbReference type="OrthoDB" id="9802739at2"/>
<comment type="catalytic activity">
    <reaction evidence="7">
        <text>D-glucose 6-phosphate + NADP(+) = 6-phospho-D-glucono-1,5-lactone + NADPH + H(+)</text>
        <dbReference type="Rhea" id="RHEA:15841"/>
        <dbReference type="ChEBI" id="CHEBI:15378"/>
        <dbReference type="ChEBI" id="CHEBI:57783"/>
        <dbReference type="ChEBI" id="CHEBI:57955"/>
        <dbReference type="ChEBI" id="CHEBI:58349"/>
        <dbReference type="ChEBI" id="CHEBI:61548"/>
        <dbReference type="EC" id="1.1.1.49"/>
    </reaction>
</comment>
<gene>
    <name evidence="7" type="primary">zwf</name>
    <name evidence="10" type="ORF">LUCI_2225</name>
</gene>
<feature type="binding site" evidence="7">
    <location>
        <position position="183"/>
    </location>
    <ligand>
        <name>substrate</name>
    </ligand>
</feature>
<dbReference type="Pfam" id="PF00479">
    <property type="entry name" value="G6PD_N"/>
    <property type="match status" value="1"/>
</dbReference>
<evidence type="ECO:0000256" key="1">
    <source>
        <dbReference type="ARBA" id="ARBA00004937"/>
    </source>
</evidence>
<dbReference type="UniPathway" id="UPA00115">
    <property type="reaction ID" value="UER00408"/>
</dbReference>
<dbReference type="RefSeq" id="WP_122627930.1">
    <property type="nucleotide sequence ID" value="NZ_UPPP01000070.1"/>
</dbReference>
<dbReference type="InterPro" id="IPR022674">
    <property type="entry name" value="G6P_DH_NAD-bd"/>
</dbReference>
<feature type="domain" description="Glucose-6-phosphate dehydrogenase NAD-binding" evidence="8">
    <location>
        <begin position="14"/>
        <end position="192"/>
    </location>
</feature>
<feature type="binding site" evidence="7">
    <location>
        <position position="221"/>
    </location>
    <ligand>
        <name>substrate</name>
    </ligand>
</feature>
<dbReference type="InterPro" id="IPR036291">
    <property type="entry name" value="NAD(P)-bd_dom_sf"/>
</dbReference>
<dbReference type="PIRSF" id="PIRSF000110">
    <property type="entry name" value="G6PD"/>
    <property type="match status" value="1"/>
</dbReference>
<organism evidence="10 11">
    <name type="scientific">Lucifera butyrica</name>
    <dbReference type="NCBI Taxonomy" id="1351585"/>
    <lineage>
        <taxon>Bacteria</taxon>
        <taxon>Bacillati</taxon>
        <taxon>Bacillota</taxon>
        <taxon>Negativicutes</taxon>
        <taxon>Veillonellales</taxon>
        <taxon>Veillonellaceae</taxon>
        <taxon>Lucifera</taxon>
    </lineage>
</organism>
<evidence type="ECO:0000256" key="2">
    <source>
        <dbReference type="ARBA" id="ARBA00009975"/>
    </source>
</evidence>
<dbReference type="Proteomes" id="UP000277811">
    <property type="component" value="Unassembled WGS sequence"/>
</dbReference>
<keyword evidence="4 7" id="KW-0521">NADP</keyword>
<dbReference type="InterPro" id="IPR019796">
    <property type="entry name" value="G6P_DH_AS"/>
</dbReference>
<feature type="binding site" evidence="7">
    <location>
        <position position="153"/>
    </location>
    <ligand>
        <name>NADP(+)</name>
        <dbReference type="ChEBI" id="CHEBI:58349"/>
    </ligand>
</feature>
<dbReference type="PRINTS" id="PR00079">
    <property type="entry name" value="G6PDHDRGNASE"/>
</dbReference>
<feature type="binding site" evidence="7">
    <location>
        <position position="240"/>
    </location>
    <ligand>
        <name>substrate</name>
    </ligand>
</feature>
<comment type="pathway">
    <text evidence="1 7">Carbohydrate degradation; pentose phosphate pathway; D-ribulose 5-phosphate from D-glucose 6-phosphate (oxidative stage): step 1/3.</text>
</comment>
<evidence type="ECO:0000256" key="6">
    <source>
        <dbReference type="ARBA" id="ARBA00023277"/>
    </source>
</evidence>
<dbReference type="InterPro" id="IPR001282">
    <property type="entry name" value="G6P_DH"/>
</dbReference>
<dbReference type="Gene3D" id="3.40.50.720">
    <property type="entry name" value="NAD(P)-binding Rossmann-like Domain"/>
    <property type="match status" value="1"/>
</dbReference>
<dbReference type="NCBIfam" id="TIGR00871">
    <property type="entry name" value="zwf"/>
    <property type="match status" value="1"/>
</dbReference>
<dbReference type="SUPFAM" id="SSF55347">
    <property type="entry name" value="Glyceraldehyde-3-phosphate dehydrogenase-like, C-terminal domain"/>
    <property type="match status" value="1"/>
</dbReference>
<keyword evidence="3 7" id="KW-0313">Glucose metabolism</keyword>
<evidence type="ECO:0000259" key="9">
    <source>
        <dbReference type="Pfam" id="PF02781"/>
    </source>
</evidence>